<protein>
    <submittedName>
        <fullName evidence="2">Uncharacterized protein</fullName>
    </submittedName>
</protein>
<dbReference type="EMBL" id="CADEAL010004277">
    <property type="protein sequence ID" value="CAB1455929.1"/>
    <property type="molecule type" value="Genomic_DNA"/>
</dbReference>
<sequence length="332" mass="36964">MCVYELGCLLHKKLSISHSSLQHTNDDLAMLSTITHHYLKWSGGLFIAEEGRPVPVAANAWLHAARDEDLQAEMALAAENKWQLEALKSRRHLFLVPRLLAKLRPAVRPAETPYVRRHLPAAPRESLSMRTGFPSWPEFDDGVMWRTWTIGSISAEQQEEKKRYARWRRMGLRYVIVLLHGLGTPPTIISPAPGRDSADGAGPVEPGLTLPTLCIRDRLKDYLTPPALSTNPYLGIRLAFGGPCSFRQVSALGGKRRRGSVHSKNPTSLQPAPLQPGTSNPSWLGVSLLQSWLGRSLLRCRGSRQAPLKACDGESRQTPLQFLRRGCRQALL</sequence>
<name>A0A9N7VSD2_PLEPL</name>
<organism evidence="2 3">
    <name type="scientific">Pleuronectes platessa</name>
    <name type="common">European plaice</name>
    <dbReference type="NCBI Taxonomy" id="8262"/>
    <lineage>
        <taxon>Eukaryota</taxon>
        <taxon>Metazoa</taxon>
        <taxon>Chordata</taxon>
        <taxon>Craniata</taxon>
        <taxon>Vertebrata</taxon>
        <taxon>Euteleostomi</taxon>
        <taxon>Actinopterygii</taxon>
        <taxon>Neopterygii</taxon>
        <taxon>Teleostei</taxon>
        <taxon>Neoteleostei</taxon>
        <taxon>Acanthomorphata</taxon>
        <taxon>Carangaria</taxon>
        <taxon>Pleuronectiformes</taxon>
        <taxon>Pleuronectoidei</taxon>
        <taxon>Pleuronectidae</taxon>
        <taxon>Pleuronectes</taxon>
    </lineage>
</organism>
<keyword evidence="3" id="KW-1185">Reference proteome</keyword>
<evidence type="ECO:0000313" key="3">
    <source>
        <dbReference type="Proteomes" id="UP001153269"/>
    </source>
</evidence>
<accession>A0A9N7VSD2</accession>
<feature type="region of interest" description="Disordered" evidence="1">
    <location>
        <begin position="255"/>
        <end position="278"/>
    </location>
</feature>
<reference evidence="2" key="1">
    <citation type="submission" date="2020-03" db="EMBL/GenBank/DDBJ databases">
        <authorList>
            <person name="Weist P."/>
        </authorList>
    </citation>
    <scope>NUCLEOTIDE SEQUENCE</scope>
</reference>
<dbReference type="Proteomes" id="UP001153269">
    <property type="component" value="Unassembled WGS sequence"/>
</dbReference>
<evidence type="ECO:0000256" key="1">
    <source>
        <dbReference type="SAM" id="MobiDB-lite"/>
    </source>
</evidence>
<feature type="compositionally biased region" description="Polar residues" evidence="1">
    <location>
        <begin position="262"/>
        <end position="278"/>
    </location>
</feature>
<gene>
    <name evidence="2" type="ORF">PLEPLA_LOCUS43710</name>
</gene>
<evidence type="ECO:0000313" key="2">
    <source>
        <dbReference type="EMBL" id="CAB1455929.1"/>
    </source>
</evidence>
<dbReference type="AlphaFoldDB" id="A0A9N7VSD2"/>
<comment type="caution">
    <text evidence="2">The sequence shown here is derived from an EMBL/GenBank/DDBJ whole genome shotgun (WGS) entry which is preliminary data.</text>
</comment>
<proteinExistence type="predicted"/>